<feature type="transmembrane region" description="Helical" evidence="6">
    <location>
        <begin position="97"/>
        <end position="118"/>
    </location>
</feature>
<dbReference type="GO" id="GO:0043190">
    <property type="term" value="C:ATP-binding cassette (ABC) transporter complex"/>
    <property type="evidence" value="ECO:0007669"/>
    <property type="project" value="TreeGrafter"/>
</dbReference>
<keyword evidence="2" id="KW-1003">Cell membrane</keyword>
<dbReference type="Pfam" id="PF03739">
    <property type="entry name" value="LptF_LptG"/>
    <property type="match status" value="1"/>
</dbReference>
<evidence type="ECO:0000256" key="2">
    <source>
        <dbReference type="ARBA" id="ARBA00022475"/>
    </source>
</evidence>
<protein>
    <submittedName>
        <fullName evidence="7">Permease</fullName>
    </submittedName>
</protein>
<feature type="transmembrane region" description="Helical" evidence="6">
    <location>
        <begin position="58"/>
        <end position="77"/>
    </location>
</feature>
<keyword evidence="5 6" id="KW-0472">Membrane</keyword>
<evidence type="ECO:0000256" key="5">
    <source>
        <dbReference type="ARBA" id="ARBA00023136"/>
    </source>
</evidence>
<dbReference type="InterPro" id="IPR005495">
    <property type="entry name" value="LptG/LptF_permease"/>
</dbReference>
<gene>
    <name evidence="7" type="ORF">CMN54_09315</name>
</gene>
<evidence type="ECO:0000256" key="6">
    <source>
        <dbReference type="SAM" id="Phobius"/>
    </source>
</evidence>
<reference evidence="8" key="1">
    <citation type="submission" date="2017-09" db="EMBL/GenBank/DDBJ databases">
        <title>The Reconstruction of 2,631 Draft Metagenome-Assembled Genomes from the Global Oceans.</title>
        <authorList>
            <person name="Tully B.J."/>
            <person name="Graham E.D."/>
            <person name="Heidelberg J.F."/>
        </authorList>
    </citation>
    <scope>NUCLEOTIDE SEQUENCE [LARGE SCALE GENOMIC DNA]</scope>
</reference>
<comment type="caution">
    <text evidence="7">The sequence shown here is derived from an EMBL/GenBank/DDBJ whole genome shotgun (WGS) entry which is preliminary data.</text>
</comment>
<accession>A0A2D6YKI9</accession>
<sequence>MLARSLFLQLIPPFLLTTFILTFILSMDTVYKLINLIVSRGVPVESVSLMLLYRLPQFLSVTLPIAVVISVVVVLVRLSNDLELTAMGASGLSPWQFTVPVAIFGLLATILDLGITLWMQPAGYSAYEEETLRLLRSQTAKTIRPGVLNYDFPGKVLYVESKSPNEELEGIFISDTEFHPGSMVSLSSTGQLLIREREQDILLKLRQGTMHFGNTEGGYRTMDFEKFQYQFRPPQLDGSPTRKVWGVSTMDLIQAEGNFGAQTRQRELQLRLTTPLACLAFALAALTIGIVDPRRGRSNAYLQALALIIIHYILWSFSKELTIGKEPMKAFVLWVPPIMIGLWGVYQIQLSHQNWRGPLTWCWEHLPFKNLSDPEI</sequence>
<dbReference type="GO" id="GO:0015920">
    <property type="term" value="P:lipopolysaccharide transport"/>
    <property type="evidence" value="ECO:0007669"/>
    <property type="project" value="TreeGrafter"/>
</dbReference>
<evidence type="ECO:0000313" key="8">
    <source>
        <dbReference type="Proteomes" id="UP000226525"/>
    </source>
</evidence>
<comment type="subcellular location">
    <subcellularLocation>
        <location evidence="1">Cell membrane</location>
        <topology evidence="1">Multi-pass membrane protein</topology>
    </subcellularLocation>
</comment>
<feature type="transmembrane region" description="Helical" evidence="6">
    <location>
        <begin position="300"/>
        <end position="318"/>
    </location>
</feature>
<dbReference type="PANTHER" id="PTHR33529">
    <property type="entry name" value="SLR0882 PROTEIN-RELATED"/>
    <property type="match status" value="1"/>
</dbReference>
<feature type="transmembrane region" description="Helical" evidence="6">
    <location>
        <begin position="330"/>
        <end position="348"/>
    </location>
</feature>
<proteinExistence type="predicted"/>
<evidence type="ECO:0000256" key="4">
    <source>
        <dbReference type="ARBA" id="ARBA00022989"/>
    </source>
</evidence>
<dbReference type="AlphaFoldDB" id="A0A2D6YKI9"/>
<keyword evidence="3 6" id="KW-0812">Transmembrane</keyword>
<name>A0A2D6YKI9_9DELT</name>
<evidence type="ECO:0000256" key="1">
    <source>
        <dbReference type="ARBA" id="ARBA00004651"/>
    </source>
</evidence>
<keyword evidence="4 6" id="KW-1133">Transmembrane helix</keyword>
<dbReference type="PANTHER" id="PTHR33529:SF6">
    <property type="entry name" value="YJGP_YJGQ FAMILY PERMEASE"/>
    <property type="match status" value="1"/>
</dbReference>
<evidence type="ECO:0000256" key="3">
    <source>
        <dbReference type="ARBA" id="ARBA00022692"/>
    </source>
</evidence>
<dbReference type="Proteomes" id="UP000226525">
    <property type="component" value="Unassembled WGS sequence"/>
</dbReference>
<dbReference type="EMBL" id="NZEX01000102">
    <property type="protein sequence ID" value="MAH63625.1"/>
    <property type="molecule type" value="Genomic_DNA"/>
</dbReference>
<feature type="transmembrane region" description="Helical" evidence="6">
    <location>
        <begin position="270"/>
        <end position="288"/>
    </location>
</feature>
<organism evidence="7 8">
    <name type="scientific">SAR324 cluster bacterium</name>
    <dbReference type="NCBI Taxonomy" id="2024889"/>
    <lineage>
        <taxon>Bacteria</taxon>
        <taxon>Deltaproteobacteria</taxon>
        <taxon>SAR324 cluster</taxon>
    </lineage>
</organism>
<feature type="transmembrane region" description="Helical" evidence="6">
    <location>
        <begin position="6"/>
        <end position="25"/>
    </location>
</feature>
<evidence type="ECO:0000313" key="7">
    <source>
        <dbReference type="EMBL" id="MAH63625.1"/>
    </source>
</evidence>